<dbReference type="Gene3D" id="3.40.50.12780">
    <property type="entry name" value="N-terminal domain of ligase-like"/>
    <property type="match status" value="1"/>
</dbReference>
<reference evidence="2 3" key="1">
    <citation type="submission" date="2023-03" db="EMBL/GenBank/DDBJ databases">
        <title>YIM 152171 draft genome.</title>
        <authorList>
            <person name="Yang Z."/>
        </authorList>
    </citation>
    <scope>NUCLEOTIDE SEQUENCE [LARGE SCALE GENOMIC DNA]</scope>
    <source>
        <strain evidence="2 3">YIM 152171</strain>
    </source>
</reference>
<feature type="domain" description="AMP-dependent synthetase/ligase" evidence="1">
    <location>
        <begin position="157"/>
        <end position="280"/>
    </location>
</feature>
<dbReference type="RefSeq" id="WP_327787304.1">
    <property type="nucleotide sequence ID" value="NZ_JARGEQ010000002.1"/>
</dbReference>
<dbReference type="Pfam" id="PF00501">
    <property type="entry name" value="AMP-binding"/>
    <property type="match status" value="1"/>
</dbReference>
<evidence type="ECO:0000313" key="2">
    <source>
        <dbReference type="EMBL" id="MDF1584896.1"/>
    </source>
</evidence>
<protein>
    <submittedName>
        <fullName evidence="2">AMP-binding protein</fullName>
    </submittedName>
</protein>
<dbReference type="Proteomes" id="UP001301140">
    <property type="component" value="Unassembled WGS sequence"/>
</dbReference>
<dbReference type="PANTHER" id="PTHR43845">
    <property type="entry name" value="BLR5969 PROTEIN"/>
    <property type="match status" value="1"/>
</dbReference>
<dbReference type="InterPro" id="IPR000873">
    <property type="entry name" value="AMP-dep_synth/lig_dom"/>
</dbReference>
<dbReference type="EMBL" id="JARGEQ010000002">
    <property type="protein sequence ID" value="MDF1584896.1"/>
    <property type="molecule type" value="Genomic_DNA"/>
</dbReference>
<gene>
    <name evidence="2" type="ORF">PZ740_00685</name>
</gene>
<dbReference type="PANTHER" id="PTHR43845:SF1">
    <property type="entry name" value="BLR5969 PROTEIN"/>
    <property type="match status" value="1"/>
</dbReference>
<keyword evidence="3" id="KW-1185">Reference proteome</keyword>
<evidence type="ECO:0000259" key="1">
    <source>
        <dbReference type="Pfam" id="PF00501"/>
    </source>
</evidence>
<organism evidence="2 3">
    <name type="scientific">Marinimicrococcus flavescens</name>
    <dbReference type="NCBI Taxonomy" id="3031815"/>
    <lineage>
        <taxon>Bacteria</taxon>
        <taxon>Pseudomonadati</taxon>
        <taxon>Pseudomonadota</taxon>
        <taxon>Alphaproteobacteria</taxon>
        <taxon>Geminicoccales</taxon>
        <taxon>Geminicoccaceae</taxon>
        <taxon>Marinimicrococcus</taxon>
    </lineage>
</organism>
<proteinExistence type="predicted"/>
<dbReference type="AlphaFoldDB" id="A0AAP3XQ21"/>
<dbReference type="Gene3D" id="3.30.300.30">
    <property type="match status" value="1"/>
</dbReference>
<accession>A0AAP3XQ21</accession>
<dbReference type="InterPro" id="IPR045851">
    <property type="entry name" value="AMP-bd_C_sf"/>
</dbReference>
<name>A0AAP3XQ21_9PROT</name>
<evidence type="ECO:0000313" key="3">
    <source>
        <dbReference type="Proteomes" id="UP001301140"/>
    </source>
</evidence>
<comment type="caution">
    <text evidence="2">The sequence shown here is derived from an EMBL/GenBank/DDBJ whole genome shotgun (WGS) entry which is preliminary data.</text>
</comment>
<dbReference type="SUPFAM" id="SSF56801">
    <property type="entry name" value="Acetyl-CoA synthetase-like"/>
    <property type="match status" value="1"/>
</dbReference>
<sequence>MPESGGIYYDRQEVRAAAEREQAMFHALPGLIRHALDNAPFFTRHLAGVDPDEVGDRAALARLPVVRKSDLAERQQAERPFGGLMATPIGRLARIFASPGPIYDPEGVRHDYWRFARAMFAAGFRSGEIVHNSFSYHLTPAGSMAEGGARALGCPVIPGGTGHTEQQARIIADVRPAAYVGTPSFLLILLEKGRELGLDMGSITKALVSGEAFPPAQRERLKAGFGIDACQCYATADLGLVAYESSARDGLIVDESIIVEIVRPGTGDPVPEGEVGEIVVTAFNPDYPLVRFATGDLSAVLPGESPCGRTNMRISGWMGRADQATKVRGMFVQPRQIAELLRRHPEAARARLIVEAADGKDRMRLVCEAGQRPEGLASAIAESVRGITGMRAEVELVAPGSLPNDGKVIDDRRAVS</sequence>
<dbReference type="InterPro" id="IPR042099">
    <property type="entry name" value="ANL_N_sf"/>
</dbReference>